<feature type="domain" description="Rhamnogalacturonase A/B/Epimerase-like pectate lyase" evidence="1">
    <location>
        <begin position="1"/>
        <end position="108"/>
    </location>
</feature>
<feature type="domain" description="Rhamnogalacturonase A/B/Epimerase-like pectate lyase" evidence="1">
    <location>
        <begin position="191"/>
        <end position="249"/>
    </location>
</feature>
<dbReference type="EMBL" id="LJBN01000134">
    <property type="protein sequence ID" value="OOQ86762.1"/>
    <property type="molecule type" value="Genomic_DNA"/>
</dbReference>
<reference evidence="3" key="1">
    <citation type="submission" date="2015-09" db="EMBL/GenBank/DDBJ databases">
        <authorList>
            <person name="Fill T.P."/>
            <person name="Baretta J.F."/>
            <person name="de Almeida L.G."/>
            <person name="Rocha M."/>
            <person name="de Souza D.H."/>
            <person name="Malavazi I."/>
            <person name="Cerdeira L.T."/>
            <person name="Hong H."/>
            <person name="Samborskyy M."/>
            <person name="de Vasconcelos A.T."/>
            <person name="Leadlay P."/>
            <person name="Rodrigues-Filho E."/>
        </authorList>
    </citation>
    <scope>NUCLEOTIDE SEQUENCE [LARGE SCALE GENOMIC DNA]</scope>
    <source>
        <strain evidence="3">LaBioMMi 136</strain>
    </source>
</reference>
<dbReference type="Proteomes" id="UP000190744">
    <property type="component" value="Unassembled WGS sequence"/>
</dbReference>
<name>A0A1S9RMM0_PENBI</name>
<dbReference type="Pfam" id="PF12708">
    <property type="entry name" value="Pect-lyase_RHGA_epim"/>
    <property type="match status" value="2"/>
</dbReference>
<dbReference type="InterPro" id="IPR012334">
    <property type="entry name" value="Pectin_lyas_fold"/>
</dbReference>
<accession>A0A1S9RMM0</accession>
<dbReference type="SUPFAM" id="SSF51126">
    <property type="entry name" value="Pectin lyase-like"/>
    <property type="match status" value="2"/>
</dbReference>
<protein>
    <recommendedName>
        <fullName evidence="1">Rhamnogalacturonase A/B/Epimerase-like pectate lyase domain-containing protein</fullName>
    </recommendedName>
</protein>
<gene>
    <name evidence="2" type="ORF">PEBR_19895</name>
</gene>
<evidence type="ECO:0000313" key="3">
    <source>
        <dbReference type="Proteomes" id="UP000190744"/>
    </source>
</evidence>
<organism evidence="2 3">
    <name type="scientific">Penicillium brasilianum</name>
    <dbReference type="NCBI Taxonomy" id="104259"/>
    <lineage>
        <taxon>Eukaryota</taxon>
        <taxon>Fungi</taxon>
        <taxon>Dikarya</taxon>
        <taxon>Ascomycota</taxon>
        <taxon>Pezizomycotina</taxon>
        <taxon>Eurotiomycetes</taxon>
        <taxon>Eurotiomycetidae</taxon>
        <taxon>Eurotiales</taxon>
        <taxon>Aspergillaceae</taxon>
        <taxon>Penicillium</taxon>
    </lineage>
</organism>
<dbReference type="InterPro" id="IPR024535">
    <property type="entry name" value="RHGA/B-epi-like_pectate_lyase"/>
</dbReference>
<sequence>MDITRTDPSAYVCAIYWQVAQGTTLENIDFYMSQAAGNTQKGIYMENGSGGFMGNLTFVGGNFGAYLGNQQFTISGLVFVNCKTAVQVHWDWAWTMQDVIIESCETGFVIVGGAGGLMSDGQSVGAYILVDAIIANTPTGILTSSYQDNSTAVLLQNVGFFNIQKSYVNGTFNFFTRRRPQYYDLSGGEVFDVKAYGAKGDGVIDDTAALNSVLAFAANISVTVHIPYGVYVVKDTVHIPLGSRIIGQAWP</sequence>
<dbReference type="AlphaFoldDB" id="A0A1S9RMM0"/>
<evidence type="ECO:0000313" key="2">
    <source>
        <dbReference type="EMBL" id="OOQ86762.1"/>
    </source>
</evidence>
<evidence type="ECO:0000259" key="1">
    <source>
        <dbReference type="Pfam" id="PF12708"/>
    </source>
</evidence>
<dbReference type="InterPro" id="IPR011050">
    <property type="entry name" value="Pectin_lyase_fold/virulence"/>
</dbReference>
<comment type="caution">
    <text evidence="2">The sequence shown here is derived from an EMBL/GenBank/DDBJ whole genome shotgun (WGS) entry which is preliminary data.</text>
</comment>
<proteinExistence type="predicted"/>
<dbReference type="Gene3D" id="2.160.20.10">
    <property type="entry name" value="Single-stranded right-handed beta-helix, Pectin lyase-like"/>
    <property type="match status" value="2"/>
</dbReference>